<dbReference type="UniPathway" id="UPA00070"/>
<protein>
    <recommendedName>
        <fullName evidence="7">Dihydroorotate oxidase</fullName>
    </recommendedName>
</protein>
<reference evidence="9 10" key="1">
    <citation type="journal article" date="2019" name="New Phytol.">
        <title>Comparative genomics reveals unique wood-decay strategies and fruiting body development in the Schizophyllaceae.</title>
        <authorList>
            <person name="Almasi E."/>
            <person name="Sahu N."/>
            <person name="Krizsan K."/>
            <person name="Balint B."/>
            <person name="Kovacs G.M."/>
            <person name="Kiss B."/>
            <person name="Cseklye J."/>
            <person name="Drula E."/>
            <person name="Henrissat B."/>
            <person name="Nagy I."/>
            <person name="Chovatia M."/>
            <person name="Adam C."/>
            <person name="LaButti K."/>
            <person name="Lipzen A."/>
            <person name="Riley R."/>
            <person name="Grigoriev I.V."/>
            <person name="Nagy L.G."/>
        </authorList>
    </citation>
    <scope>NUCLEOTIDE SEQUENCE [LARGE SCALE GENOMIC DNA]</scope>
    <source>
        <strain evidence="9 10">NL-1724</strain>
    </source>
</reference>
<dbReference type="InterPro" id="IPR013785">
    <property type="entry name" value="Aldolase_TIM"/>
</dbReference>
<dbReference type="Gene3D" id="3.20.20.70">
    <property type="entry name" value="Aldolase class I"/>
    <property type="match status" value="1"/>
</dbReference>
<dbReference type="InterPro" id="IPR005720">
    <property type="entry name" value="Dihydroorotate_DH_cat"/>
</dbReference>
<evidence type="ECO:0000259" key="8">
    <source>
        <dbReference type="Pfam" id="PF01180"/>
    </source>
</evidence>
<evidence type="ECO:0000256" key="5">
    <source>
        <dbReference type="ARBA" id="ARBA00022975"/>
    </source>
</evidence>
<feature type="domain" description="Dihydroorotate dehydrogenase catalytic" evidence="8">
    <location>
        <begin position="36"/>
        <end position="323"/>
    </location>
</feature>
<name>A0A550CDM7_9AGAR</name>
<evidence type="ECO:0000256" key="3">
    <source>
        <dbReference type="ARBA" id="ARBA00022630"/>
    </source>
</evidence>
<keyword evidence="6" id="KW-0560">Oxidoreductase</keyword>
<dbReference type="GO" id="GO:0044205">
    <property type="term" value="P:'de novo' UMP biosynthetic process"/>
    <property type="evidence" value="ECO:0007669"/>
    <property type="project" value="UniProtKB-UniPathway"/>
</dbReference>
<dbReference type="GO" id="GO:0006207">
    <property type="term" value="P:'de novo' pyrimidine nucleobase biosynthetic process"/>
    <property type="evidence" value="ECO:0007669"/>
    <property type="project" value="InterPro"/>
</dbReference>
<evidence type="ECO:0000313" key="10">
    <source>
        <dbReference type="Proteomes" id="UP000320762"/>
    </source>
</evidence>
<dbReference type="InterPro" id="IPR023359">
    <property type="entry name" value="Dihydro_DH_chainA_dom2"/>
</dbReference>
<comment type="caution">
    <text evidence="9">The sequence shown here is derived from an EMBL/GenBank/DDBJ whole genome shotgun (WGS) entry which is preliminary data.</text>
</comment>
<dbReference type="STRING" id="97359.A0A550CDM7"/>
<dbReference type="Gene3D" id="2.30.26.10">
    <property type="entry name" value="Dihydroorotate Dehydrogenase A, chain A, domain 2"/>
    <property type="match status" value="1"/>
</dbReference>
<dbReference type="SUPFAM" id="SSF51395">
    <property type="entry name" value="FMN-linked oxidoreductases"/>
    <property type="match status" value="1"/>
</dbReference>
<proteinExistence type="predicted"/>
<dbReference type="InterPro" id="IPR050074">
    <property type="entry name" value="DHO_dehydrogenase"/>
</dbReference>
<evidence type="ECO:0000256" key="6">
    <source>
        <dbReference type="ARBA" id="ARBA00023002"/>
    </source>
</evidence>
<evidence type="ECO:0000256" key="4">
    <source>
        <dbReference type="ARBA" id="ARBA00022643"/>
    </source>
</evidence>
<evidence type="ECO:0000313" key="9">
    <source>
        <dbReference type="EMBL" id="TRM62903.1"/>
    </source>
</evidence>
<evidence type="ECO:0000256" key="2">
    <source>
        <dbReference type="ARBA" id="ARBA00004725"/>
    </source>
</evidence>
<dbReference type="GO" id="GO:0005737">
    <property type="term" value="C:cytoplasm"/>
    <property type="evidence" value="ECO:0007669"/>
    <property type="project" value="InterPro"/>
</dbReference>
<sequence>MVAINSLNIDPPLVNTACAWVTDYEQIRACFECPYTGAVTTRTAAGIDEGYPRLAGVHGVAFSKTSITSVNTYAYSPHPLSAYLAWVKQIMDESPASLKPFIVSVTTTEPAVLRAMIETIQAFRHTLPDPARVAVELNTSCPNVKAGAPPAYHFPTCRDAEEYRASPLGQLLRVIADACAVDPTLTFGLKLPPFVHGGQFAAFVDGLALFVIDGGRPPVSFFTCTNTLGNSLMPASTLEGWQGEDMDGKDMMGGAGGEAIHALALGNVLAFARLLAEREALRDIKIIGAGGVTSAEAVKRMHAAGAAIVGSATLFGKMGPAAAFALLSDKEPQ</sequence>
<comment type="cofactor">
    <cofactor evidence="1">
        <name>FMN</name>
        <dbReference type="ChEBI" id="CHEBI:58210"/>
    </cofactor>
</comment>
<keyword evidence="3" id="KW-0285">Flavoprotein</keyword>
<dbReference type="InterPro" id="IPR001295">
    <property type="entry name" value="Dihydroorotate_DH_CS"/>
</dbReference>
<dbReference type="Pfam" id="PF01180">
    <property type="entry name" value="DHO_dh"/>
    <property type="match status" value="1"/>
</dbReference>
<gene>
    <name evidence="9" type="ORF">BD626DRAFT_496930</name>
</gene>
<dbReference type="GO" id="GO:0004152">
    <property type="term" value="F:dihydroorotate dehydrogenase activity"/>
    <property type="evidence" value="ECO:0007669"/>
    <property type="project" value="TreeGrafter"/>
</dbReference>
<dbReference type="PANTHER" id="PTHR48109">
    <property type="entry name" value="DIHYDROOROTATE DEHYDROGENASE (QUINONE), MITOCHONDRIAL-RELATED"/>
    <property type="match status" value="1"/>
</dbReference>
<dbReference type="EMBL" id="VDMD01000011">
    <property type="protein sequence ID" value="TRM62903.1"/>
    <property type="molecule type" value="Genomic_DNA"/>
</dbReference>
<keyword evidence="4" id="KW-0288">FMN</keyword>
<keyword evidence="10" id="KW-1185">Reference proteome</keyword>
<accession>A0A550CDM7</accession>
<evidence type="ECO:0000256" key="7">
    <source>
        <dbReference type="ARBA" id="ARBA00031623"/>
    </source>
</evidence>
<keyword evidence="5" id="KW-0665">Pyrimidine biosynthesis</keyword>
<dbReference type="Proteomes" id="UP000320762">
    <property type="component" value="Unassembled WGS sequence"/>
</dbReference>
<organism evidence="9 10">
    <name type="scientific">Schizophyllum amplum</name>
    <dbReference type="NCBI Taxonomy" id="97359"/>
    <lineage>
        <taxon>Eukaryota</taxon>
        <taxon>Fungi</taxon>
        <taxon>Dikarya</taxon>
        <taxon>Basidiomycota</taxon>
        <taxon>Agaricomycotina</taxon>
        <taxon>Agaricomycetes</taxon>
        <taxon>Agaricomycetidae</taxon>
        <taxon>Agaricales</taxon>
        <taxon>Schizophyllaceae</taxon>
        <taxon>Schizophyllum</taxon>
    </lineage>
</organism>
<dbReference type="AlphaFoldDB" id="A0A550CDM7"/>
<dbReference type="PANTHER" id="PTHR48109:SF1">
    <property type="entry name" value="DIHYDROOROTATE DEHYDROGENASE (FUMARATE)"/>
    <property type="match status" value="1"/>
</dbReference>
<dbReference type="OrthoDB" id="14784at2759"/>
<dbReference type="PROSITE" id="PS00912">
    <property type="entry name" value="DHODEHASE_2"/>
    <property type="match status" value="1"/>
</dbReference>
<evidence type="ECO:0000256" key="1">
    <source>
        <dbReference type="ARBA" id="ARBA00001917"/>
    </source>
</evidence>
<comment type="pathway">
    <text evidence="2">Pyrimidine metabolism; UMP biosynthesis via de novo pathway.</text>
</comment>